<dbReference type="GO" id="GO:0004185">
    <property type="term" value="F:serine-type carboxypeptidase activity"/>
    <property type="evidence" value="ECO:0007669"/>
    <property type="project" value="InterPro"/>
</dbReference>
<evidence type="ECO:0000313" key="3">
    <source>
        <dbReference type="Proteomes" id="UP000294535"/>
    </source>
</evidence>
<sequence length="499" mass="56278">MKTKLLTFLLLLFIQISFAQEKSELNELPKGEVFTSKQSVIINGKTINLDAETGTIQLRDENDKPIALSGFTHYKKTDSNENRPIVFAFNGGPLQSSFWLHIGVLGPKRVEINDPTYTKPAPYSIVNNEYSILDKADLVLIDPVGTGFSKPIGESKWEDFWGVDQDIRSIGLFIEQFLAREGKFNTPKYLLGESYGTLRSAGVSKYLQDKGIAVNGVIMIGAVLEMHHLLFGPGDDVSYLIHFPTYAATAWYHNKVKDKGESLESFLNDVRKFTENEYALALFKGDQLTDVEKNALAQKLEDYSGLSKDYWLKANLRVINSEFFQELFRDTGLTVGRLDSRYTGTNENLLAQSALTDPAGDAFLSPIATAFKNYLYNDLKAGSHLTYTPMVTSPTFKWDWRHSGNVVWNAQLAISTLPDMTSAMKRNPNLKFLILNGYYDVATVFYGVEYSINHMGLDAELKKNISMKYYEAGHMLYAHKPSIQKLKNDIDEFIDQTSK</sequence>
<gene>
    <name evidence="2" type="ORF">DFQ04_0845</name>
</gene>
<dbReference type="EMBL" id="SNYF01000005">
    <property type="protein sequence ID" value="TDQ19029.1"/>
    <property type="molecule type" value="Genomic_DNA"/>
</dbReference>
<dbReference type="InterPro" id="IPR029058">
    <property type="entry name" value="AB_hydrolase_fold"/>
</dbReference>
<reference evidence="2 3" key="1">
    <citation type="submission" date="2019-03" db="EMBL/GenBank/DDBJ databases">
        <title>Genomic Encyclopedia of Type Strains, Phase III (KMG-III): the genomes of soil and plant-associated and newly described type strains.</title>
        <authorList>
            <person name="Whitman W."/>
        </authorList>
    </citation>
    <scope>NUCLEOTIDE SEQUENCE [LARGE SCALE GENOMIC DNA]</scope>
    <source>
        <strain evidence="2 3">CECT 8446</strain>
    </source>
</reference>
<dbReference type="SUPFAM" id="SSF53474">
    <property type="entry name" value="alpha/beta-Hydrolases"/>
    <property type="match status" value="1"/>
</dbReference>
<comment type="caution">
    <text evidence="2">The sequence shown here is derived from an EMBL/GenBank/DDBJ whole genome shotgun (WGS) entry which is preliminary data.</text>
</comment>
<keyword evidence="1" id="KW-0732">Signal</keyword>
<keyword evidence="2" id="KW-0121">Carboxypeptidase</keyword>
<proteinExistence type="predicted"/>
<dbReference type="OrthoDB" id="9770107at2"/>
<name>A0A4R6T9V6_9BACT</name>
<protein>
    <submittedName>
        <fullName evidence="2">Carboxypeptidase C (Cathepsin A)</fullName>
    </submittedName>
</protein>
<dbReference type="RefSeq" id="WP_133552969.1">
    <property type="nucleotide sequence ID" value="NZ_SNYF01000005.1"/>
</dbReference>
<dbReference type="Pfam" id="PF00450">
    <property type="entry name" value="Peptidase_S10"/>
    <property type="match status" value="1"/>
</dbReference>
<dbReference type="InterPro" id="IPR001563">
    <property type="entry name" value="Peptidase_S10"/>
</dbReference>
<dbReference type="Proteomes" id="UP000294535">
    <property type="component" value="Unassembled WGS sequence"/>
</dbReference>
<keyword evidence="3" id="KW-1185">Reference proteome</keyword>
<evidence type="ECO:0000313" key="2">
    <source>
        <dbReference type="EMBL" id="TDQ19029.1"/>
    </source>
</evidence>
<dbReference type="GO" id="GO:0006508">
    <property type="term" value="P:proteolysis"/>
    <property type="evidence" value="ECO:0007669"/>
    <property type="project" value="InterPro"/>
</dbReference>
<dbReference type="AlphaFoldDB" id="A0A4R6T9V6"/>
<accession>A0A4R6T9V6</accession>
<keyword evidence="2" id="KW-0645">Protease</keyword>
<keyword evidence="2" id="KW-0378">Hydrolase</keyword>
<evidence type="ECO:0000256" key="1">
    <source>
        <dbReference type="SAM" id="SignalP"/>
    </source>
</evidence>
<organism evidence="2 3">
    <name type="scientific">Algoriphagus boseongensis</name>
    <dbReference type="NCBI Taxonomy" id="1442587"/>
    <lineage>
        <taxon>Bacteria</taxon>
        <taxon>Pseudomonadati</taxon>
        <taxon>Bacteroidota</taxon>
        <taxon>Cytophagia</taxon>
        <taxon>Cytophagales</taxon>
        <taxon>Cyclobacteriaceae</taxon>
        <taxon>Algoriphagus</taxon>
    </lineage>
</organism>
<feature type="signal peptide" evidence="1">
    <location>
        <begin position="1"/>
        <end position="19"/>
    </location>
</feature>
<dbReference type="Gene3D" id="3.40.50.1820">
    <property type="entry name" value="alpha/beta hydrolase"/>
    <property type="match status" value="1"/>
</dbReference>
<feature type="chain" id="PRO_5020441102" evidence="1">
    <location>
        <begin position="20"/>
        <end position="499"/>
    </location>
</feature>